<dbReference type="PROSITE" id="PS50835">
    <property type="entry name" value="IG_LIKE"/>
    <property type="match status" value="1"/>
</dbReference>
<dbReference type="VEuPathDB" id="VectorBase:LDEU014522"/>
<organism evidence="2 3">
    <name type="scientific">Leptotrombidium deliense</name>
    <dbReference type="NCBI Taxonomy" id="299467"/>
    <lineage>
        <taxon>Eukaryota</taxon>
        <taxon>Metazoa</taxon>
        <taxon>Ecdysozoa</taxon>
        <taxon>Arthropoda</taxon>
        <taxon>Chelicerata</taxon>
        <taxon>Arachnida</taxon>
        <taxon>Acari</taxon>
        <taxon>Acariformes</taxon>
        <taxon>Trombidiformes</taxon>
        <taxon>Prostigmata</taxon>
        <taxon>Anystina</taxon>
        <taxon>Parasitengona</taxon>
        <taxon>Trombiculoidea</taxon>
        <taxon>Trombiculidae</taxon>
        <taxon>Leptotrombidium</taxon>
    </lineage>
</organism>
<keyword evidence="3" id="KW-1185">Reference proteome</keyword>
<dbReference type="STRING" id="299467.A0A443QA33"/>
<evidence type="ECO:0000259" key="1">
    <source>
        <dbReference type="PROSITE" id="PS50835"/>
    </source>
</evidence>
<dbReference type="InterPro" id="IPR036179">
    <property type="entry name" value="Ig-like_dom_sf"/>
</dbReference>
<dbReference type="OrthoDB" id="6513245at2759"/>
<dbReference type="Gene3D" id="2.60.40.10">
    <property type="entry name" value="Immunoglobulins"/>
    <property type="match status" value="1"/>
</dbReference>
<name>A0A443QA33_9ACAR</name>
<feature type="domain" description="Ig-like" evidence="1">
    <location>
        <begin position="1"/>
        <end position="76"/>
    </location>
</feature>
<dbReference type="EMBL" id="NCKV01061713">
    <property type="protein sequence ID" value="RWR99890.1"/>
    <property type="molecule type" value="Genomic_DNA"/>
</dbReference>
<gene>
    <name evidence="2" type="ORF">B4U80_10732</name>
</gene>
<dbReference type="Pfam" id="PF13927">
    <property type="entry name" value="Ig_3"/>
    <property type="match status" value="1"/>
</dbReference>
<proteinExistence type="predicted"/>
<protein>
    <submittedName>
        <fullName evidence="2">Down syndrome cell adhesion molecule-like protein Dscam2</fullName>
    </submittedName>
</protein>
<sequence>MITCNVLTGDPPVNFKWLKDNRTLDVQTLDIQHSSVADLASALIFRNIGEPHAGHYTCIASNLVGEDAFTSEMVVKVKSNLRL</sequence>
<reference evidence="2 3" key="1">
    <citation type="journal article" date="2018" name="Gigascience">
        <title>Genomes of trombidid mites reveal novel predicted allergens and laterally-transferred genes associated with secondary metabolism.</title>
        <authorList>
            <person name="Dong X."/>
            <person name="Chaisiri K."/>
            <person name="Xia D."/>
            <person name="Armstrong S.D."/>
            <person name="Fang Y."/>
            <person name="Donnelly M.J."/>
            <person name="Kadowaki T."/>
            <person name="McGarry J.W."/>
            <person name="Darby A.C."/>
            <person name="Makepeace B.L."/>
        </authorList>
    </citation>
    <scope>NUCLEOTIDE SEQUENCE [LARGE SCALE GENOMIC DNA]</scope>
    <source>
        <strain evidence="2">UoL-UT</strain>
    </source>
</reference>
<dbReference type="InterPro" id="IPR013783">
    <property type="entry name" value="Ig-like_fold"/>
</dbReference>
<dbReference type="Proteomes" id="UP000288716">
    <property type="component" value="Unassembled WGS sequence"/>
</dbReference>
<dbReference type="InterPro" id="IPR007110">
    <property type="entry name" value="Ig-like_dom"/>
</dbReference>
<dbReference type="SUPFAM" id="SSF48726">
    <property type="entry name" value="Immunoglobulin"/>
    <property type="match status" value="1"/>
</dbReference>
<evidence type="ECO:0000313" key="2">
    <source>
        <dbReference type="EMBL" id="RWR99890.1"/>
    </source>
</evidence>
<comment type="caution">
    <text evidence="2">The sequence shown here is derived from an EMBL/GenBank/DDBJ whole genome shotgun (WGS) entry which is preliminary data.</text>
</comment>
<evidence type="ECO:0000313" key="3">
    <source>
        <dbReference type="Proteomes" id="UP000288716"/>
    </source>
</evidence>
<accession>A0A443QA33</accession>
<dbReference type="AlphaFoldDB" id="A0A443QA33"/>